<keyword evidence="1" id="KW-0479">Metal-binding</keyword>
<reference evidence="3 4" key="1">
    <citation type="submission" date="2021-07" db="EMBL/GenBank/DDBJ databases">
        <title>Actinomadura sp. PM05-2 isolated from lichen.</title>
        <authorList>
            <person name="Somphong A."/>
            <person name="Phongsopitanun W."/>
            <person name="Tanasupawat S."/>
            <person name="Peongsungnone V."/>
        </authorList>
    </citation>
    <scope>NUCLEOTIDE SEQUENCE [LARGE SCALE GENOMIC DNA]</scope>
    <source>
        <strain evidence="3 4">PM05-2</strain>
    </source>
</reference>
<comment type="caution">
    <text evidence="3">The sequence shown here is derived from an EMBL/GenBank/DDBJ whole genome shotgun (WGS) entry which is preliminary data.</text>
</comment>
<dbReference type="InterPro" id="IPR007527">
    <property type="entry name" value="Znf_SWIM"/>
</dbReference>
<dbReference type="RefSeq" id="WP_220167685.1">
    <property type="nucleotide sequence ID" value="NZ_JAIBOA010000011.1"/>
</dbReference>
<gene>
    <name evidence="3" type="ORF">K1Y72_18945</name>
</gene>
<dbReference type="PANTHER" id="PTHR38133:SF1">
    <property type="entry name" value="SLR1429 PROTEIN"/>
    <property type="match status" value="1"/>
</dbReference>
<evidence type="ECO:0000313" key="4">
    <source>
        <dbReference type="Proteomes" id="UP000774570"/>
    </source>
</evidence>
<keyword evidence="4" id="KW-1185">Reference proteome</keyword>
<keyword evidence="1" id="KW-0863">Zinc-finger</keyword>
<dbReference type="PROSITE" id="PS50966">
    <property type="entry name" value="ZF_SWIM"/>
    <property type="match status" value="1"/>
</dbReference>
<evidence type="ECO:0000313" key="3">
    <source>
        <dbReference type="EMBL" id="MBW8484467.1"/>
    </source>
</evidence>
<evidence type="ECO:0000259" key="2">
    <source>
        <dbReference type="PROSITE" id="PS50966"/>
    </source>
</evidence>
<organism evidence="3 4">
    <name type="scientific">Actinomadura parmotrematis</name>
    <dbReference type="NCBI Taxonomy" id="2864039"/>
    <lineage>
        <taxon>Bacteria</taxon>
        <taxon>Bacillati</taxon>
        <taxon>Actinomycetota</taxon>
        <taxon>Actinomycetes</taxon>
        <taxon>Streptosporangiales</taxon>
        <taxon>Thermomonosporaceae</taxon>
        <taxon>Actinomadura</taxon>
    </lineage>
</organism>
<evidence type="ECO:0000256" key="1">
    <source>
        <dbReference type="PROSITE-ProRule" id="PRU00325"/>
    </source>
</evidence>
<protein>
    <recommendedName>
        <fullName evidence="2">SWIM-type domain-containing protein</fullName>
    </recommendedName>
</protein>
<sequence length="241" mass="26528">MERWWSRRFARLLESFADPDRLADRQGTITQLRVDPCEVVAKVRVPGEVHDLTVGIGAIDELGWRRVEDELASRAVFRAKLLAGEVPPEIELVFAEAGLPLLPMSAGALHLMCSCDDYGEPCPHAATVLDALGRAFDQDPFLILEWNGRSRDALLTALRRAPAADPDPFEVEEEPLTADGYWAAPSGLARLRERRAAPPVPPGFVLEIAEPPAVKVRRRALVDVLLPAYEALAENPSSPEE</sequence>
<dbReference type="PANTHER" id="PTHR38133">
    <property type="entry name" value="SLR1429 PROTEIN"/>
    <property type="match status" value="1"/>
</dbReference>
<feature type="domain" description="SWIM-type" evidence="2">
    <location>
        <begin position="98"/>
        <end position="133"/>
    </location>
</feature>
<accession>A0ABS7FXZ2</accession>
<name>A0ABS7FXZ2_9ACTN</name>
<dbReference type="Proteomes" id="UP000774570">
    <property type="component" value="Unassembled WGS sequence"/>
</dbReference>
<keyword evidence="1" id="KW-0862">Zinc</keyword>
<dbReference type="EMBL" id="JAIBOA010000011">
    <property type="protein sequence ID" value="MBW8484467.1"/>
    <property type="molecule type" value="Genomic_DNA"/>
</dbReference>
<proteinExistence type="predicted"/>